<dbReference type="GO" id="GO:0032993">
    <property type="term" value="C:protein-DNA complex"/>
    <property type="evidence" value="ECO:0007669"/>
    <property type="project" value="TreeGrafter"/>
</dbReference>
<dbReference type="PROSITE" id="PS50931">
    <property type="entry name" value="HTH_LYSR"/>
    <property type="match status" value="1"/>
</dbReference>
<dbReference type="OrthoDB" id="6085485at2"/>
<dbReference type="InterPro" id="IPR036388">
    <property type="entry name" value="WH-like_DNA-bd_sf"/>
</dbReference>
<dbReference type="EMBL" id="GG658170">
    <property type="protein sequence ID" value="EEO29802.1"/>
    <property type="molecule type" value="Genomic_DNA"/>
</dbReference>
<evidence type="ECO:0000256" key="1">
    <source>
        <dbReference type="ARBA" id="ARBA00009437"/>
    </source>
</evidence>
<evidence type="ECO:0000259" key="5">
    <source>
        <dbReference type="PROSITE" id="PS50931"/>
    </source>
</evidence>
<accession>C3X9C6</accession>
<dbReference type="HOGENOM" id="CLU_039613_6_2_4"/>
<sequence>MIDSELTIRKLEIFLAFMEKKNMARTAEALGLSSVSVHRALHSLEEVLRCPLYASEGRNLRPLPAAHTLAHYAGEVLMVTRRAIEATRQAAGYGSGRMKLGCLYSLTLEIVPKLIMGLKRRRPEMEIDLTMNSNQNLLAGLDEGQLDAALVSVSDAKAELAGLDILPLFEDDIYFAMPVSATKPVTDTIDLADFANEKFVTLNEGFATAQSFSQAFDVAGFKPEVVTRLNDIFSLMNLVQAGVGCSLVPKRVKKVFENSVRLLPLEEKYQTSQTVALVFPKTRERDPDMLALVAEARMITRQANDQS</sequence>
<dbReference type="eggNOG" id="COG0583">
    <property type="taxonomic scope" value="Bacteria"/>
</dbReference>
<dbReference type="AlphaFoldDB" id="C3X9C6"/>
<reference evidence="6 7" key="1">
    <citation type="submission" date="2009-02" db="EMBL/GenBank/DDBJ databases">
        <title>The Genome Sequence of Oxalobacter formigenes OXCC13.</title>
        <authorList>
            <consortium name="The Broad Institute Genome Sequencing Platform"/>
            <person name="Ward D."/>
            <person name="Young S.K."/>
            <person name="Kodira C.D."/>
            <person name="Zeng Q."/>
            <person name="Koehrsen M."/>
            <person name="Alvarado L."/>
            <person name="Berlin A."/>
            <person name="Borenstein D."/>
            <person name="Chen Z."/>
            <person name="Engels R."/>
            <person name="Freedman E."/>
            <person name="Gellesch M."/>
            <person name="Goldberg J."/>
            <person name="Griggs A."/>
            <person name="Gujja S."/>
            <person name="Heiman D."/>
            <person name="Hepburn T."/>
            <person name="Howarth C."/>
            <person name="Jen D."/>
            <person name="Larson L."/>
            <person name="Lewis B."/>
            <person name="Mehta T."/>
            <person name="Park D."/>
            <person name="Pearson M."/>
            <person name="Roberts A."/>
            <person name="Saif S."/>
            <person name="Shea T."/>
            <person name="Shenoy N."/>
            <person name="Sisk P."/>
            <person name="Stolte C."/>
            <person name="Sykes S."/>
            <person name="Walk T."/>
            <person name="White J."/>
            <person name="Yandava C."/>
            <person name="Allison M.J."/>
            <person name="Lander E."/>
            <person name="Nusbaum C."/>
            <person name="Galagan J."/>
            <person name="Birren B."/>
        </authorList>
    </citation>
    <scope>NUCLEOTIDE SEQUENCE [LARGE SCALE GENOMIC DNA]</scope>
    <source>
        <strain evidence="6 7">OXCC13</strain>
    </source>
</reference>
<evidence type="ECO:0000256" key="3">
    <source>
        <dbReference type="ARBA" id="ARBA00023125"/>
    </source>
</evidence>
<dbReference type="Gene3D" id="1.10.10.10">
    <property type="entry name" value="Winged helix-like DNA-binding domain superfamily/Winged helix DNA-binding domain"/>
    <property type="match status" value="1"/>
</dbReference>
<dbReference type="RefSeq" id="WP_005880554.1">
    <property type="nucleotide sequence ID" value="NZ_CP019430.1"/>
</dbReference>
<dbReference type="InterPro" id="IPR036390">
    <property type="entry name" value="WH_DNA-bd_sf"/>
</dbReference>
<organism evidence="6 7">
    <name type="scientific">Oxalobacter formigenes OXCC13</name>
    <dbReference type="NCBI Taxonomy" id="556269"/>
    <lineage>
        <taxon>Bacteria</taxon>
        <taxon>Pseudomonadati</taxon>
        <taxon>Pseudomonadota</taxon>
        <taxon>Betaproteobacteria</taxon>
        <taxon>Burkholderiales</taxon>
        <taxon>Oxalobacteraceae</taxon>
        <taxon>Oxalobacter</taxon>
    </lineage>
</organism>
<dbReference type="InterPro" id="IPR005119">
    <property type="entry name" value="LysR_subst-bd"/>
</dbReference>
<dbReference type="SUPFAM" id="SSF53850">
    <property type="entry name" value="Periplasmic binding protein-like II"/>
    <property type="match status" value="1"/>
</dbReference>
<keyword evidence="4" id="KW-0804">Transcription</keyword>
<gene>
    <name evidence="6" type="ORF">OFBG_00830</name>
</gene>
<dbReference type="Pfam" id="PF00126">
    <property type="entry name" value="HTH_1"/>
    <property type="match status" value="1"/>
</dbReference>
<proteinExistence type="inferred from homology"/>
<protein>
    <submittedName>
        <fullName evidence="6">LysR substrate binding domain protein</fullName>
    </submittedName>
</protein>
<evidence type="ECO:0000313" key="6">
    <source>
        <dbReference type="EMBL" id="EEO29802.1"/>
    </source>
</evidence>
<dbReference type="Proteomes" id="UP000005089">
    <property type="component" value="Unassembled WGS sequence"/>
</dbReference>
<evidence type="ECO:0000256" key="2">
    <source>
        <dbReference type="ARBA" id="ARBA00023015"/>
    </source>
</evidence>
<dbReference type="Gene3D" id="3.40.190.290">
    <property type="match status" value="1"/>
</dbReference>
<name>C3X9C6_OXAFO</name>
<dbReference type="PANTHER" id="PTHR30346:SF0">
    <property type="entry name" value="HCA OPERON TRANSCRIPTIONAL ACTIVATOR HCAR"/>
    <property type="match status" value="1"/>
</dbReference>
<dbReference type="Pfam" id="PF03466">
    <property type="entry name" value="LysR_substrate"/>
    <property type="match status" value="1"/>
</dbReference>
<dbReference type="STRING" id="847.BRW83_1381"/>
<comment type="similarity">
    <text evidence="1">Belongs to the LysR transcriptional regulatory family.</text>
</comment>
<dbReference type="GO" id="GO:0003677">
    <property type="term" value="F:DNA binding"/>
    <property type="evidence" value="ECO:0007669"/>
    <property type="project" value="UniProtKB-KW"/>
</dbReference>
<dbReference type="SUPFAM" id="SSF46785">
    <property type="entry name" value="Winged helix' DNA-binding domain"/>
    <property type="match status" value="1"/>
</dbReference>
<evidence type="ECO:0000256" key="4">
    <source>
        <dbReference type="ARBA" id="ARBA00023163"/>
    </source>
</evidence>
<dbReference type="InterPro" id="IPR000847">
    <property type="entry name" value="LysR_HTH_N"/>
</dbReference>
<keyword evidence="7" id="KW-1185">Reference proteome</keyword>
<evidence type="ECO:0000313" key="7">
    <source>
        <dbReference type="Proteomes" id="UP000005089"/>
    </source>
</evidence>
<dbReference type="GO" id="GO:0003700">
    <property type="term" value="F:DNA-binding transcription factor activity"/>
    <property type="evidence" value="ECO:0007669"/>
    <property type="project" value="InterPro"/>
</dbReference>
<dbReference type="PANTHER" id="PTHR30346">
    <property type="entry name" value="TRANSCRIPTIONAL DUAL REGULATOR HCAR-RELATED"/>
    <property type="match status" value="1"/>
</dbReference>
<dbReference type="GeneID" id="77135253"/>
<keyword evidence="2" id="KW-0805">Transcription regulation</keyword>
<keyword evidence="3" id="KW-0238">DNA-binding</keyword>
<feature type="domain" description="HTH lysR-type" evidence="5">
    <location>
        <begin position="6"/>
        <end position="63"/>
    </location>
</feature>